<evidence type="ECO:0000256" key="2">
    <source>
        <dbReference type="ARBA" id="ARBA00022692"/>
    </source>
</evidence>
<evidence type="ECO:0000313" key="5">
    <source>
        <dbReference type="EMBL" id="GAA3526902.1"/>
    </source>
</evidence>
<sequence length="101" mass="9944">MISGTDAARLLLRGVVGGTMIAHGVRHARTLNGTAGSFSSVGFRRPGAQAVASAVVEIGAGTALAAGAATPLAAAAVVGRDGCRGAFGPPAERILRPGRRL</sequence>
<keyword evidence="4" id="KW-0472">Membrane</keyword>
<dbReference type="Proteomes" id="UP001500689">
    <property type="component" value="Unassembled WGS sequence"/>
</dbReference>
<dbReference type="InterPro" id="IPR032808">
    <property type="entry name" value="DoxX"/>
</dbReference>
<keyword evidence="6" id="KW-1185">Reference proteome</keyword>
<dbReference type="RefSeq" id="WP_344855217.1">
    <property type="nucleotide sequence ID" value="NZ_BAAAZN010000001.1"/>
</dbReference>
<organism evidence="5 6">
    <name type="scientific">Amycolatopsis ultiminotia</name>
    <dbReference type="NCBI Taxonomy" id="543629"/>
    <lineage>
        <taxon>Bacteria</taxon>
        <taxon>Bacillati</taxon>
        <taxon>Actinomycetota</taxon>
        <taxon>Actinomycetes</taxon>
        <taxon>Pseudonocardiales</taxon>
        <taxon>Pseudonocardiaceae</taxon>
        <taxon>Amycolatopsis</taxon>
    </lineage>
</organism>
<evidence type="ECO:0000256" key="4">
    <source>
        <dbReference type="ARBA" id="ARBA00023136"/>
    </source>
</evidence>
<gene>
    <name evidence="5" type="ORF">GCM10022222_07360</name>
</gene>
<keyword evidence="2" id="KW-0812">Transmembrane</keyword>
<accession>A0ABP6V510</accession>
<evidence type="ECO:0000256" key="1">
    <source>
        <dbReference type="ARBA" id="ARBA00004141"/>
    </source>
</evidence>
<evidence type="ECO:0000313" key="6">
    <source>
        <dbReference type="Proteomes" id="UP001500689"/>
    </source>
</evidence>
<comment type="subcellular location">
    <subcellularLocation>
        <location evidence="1">Membrane</location>
        <topology evidence="1">Multi-pass membrane protein</topology>
    </subcellularLocation>
</comment>
<proteinExistence type="predicted"/>
<comment type="caution">
    <text evidence="5">The sequence shown here is derived from an EMBL/GenBank/DDBJ whole genome shotgun (WGS) entry which is preliminary data.</text>
</comment>
<name>A0ABP6V510_9PSEU</name>
<dbReference type="Pfam" id="PF07681">
    <property type="entry name" value="DoxX"/>
    <property type="match status" value="1"/>
</dbReference>
<protein>
    <submittedName>
        <fullName evidence="5">Uncharacterized protein</fullName>
    </submittedName>
</protein>
<keyword evidence="3" id="KW-1133">Transmembrane helix</keyword>
<dbReference type="EMBL" id="BAAAZN010000001">
    <property type="protein sequence ID" value="GAA3526902.1"/>
    <property type="molecule type" value="Genomic_DNA"/>
</dbReference>
<reference evidence="6" key="1">
    <citation type="journal article" date="2019" name="Int. J. Syst. Evol. Microbiol.">
        <title>The Global Catalogue of Microorganisms (GCM) 10K type strain sequencing project: providing services to taxonomists for standard genome sequencing and annotation.</title>
        <authorList>
            <consortium name="The Broad Institute Genomics Platform"/>
            <consortium name="The Broad Institute Genome Sequencing Center for Infectious Disease"/>
            <person name="Wu L."/>
            <person name="Ma J."/>
        </authorList>
    </citation>
    <scope>NUCLEOTIDE SEQUENCE [LARGE SCALE GENOMIC DNA]</scope>
    <source>
        <strain evidence="6">JCM 16898</strain>
    </source>
</reference>
<evidence type="ECO:0000256" key="3">
    <source>
        <dbReference type="ARBA" id="ARBA00022989"/>
    </source>
</evidence>